<organism evidence="4 5">
    <name type="scientific">Paractinoplanes brasiliensis</name>
    <dbReference type="NCBI Taxonomy" id="52695"/>
    <lineage>
        <taxon>Bacteria</taxon>
        <taxon>Bacillati</taxon>
        <taxon>Actinomycetota</taxon>
        <taxon>Actinomycetes</taxon>
        <taxon>Micromonosporales</taxon>
        <taxon>Micromonosporaceae</taxon>
        <taxon>Paractinoplanes</taxon>
    </lineage>
</organism>
<sequence length="96" mass="10501">MASPASAMPDARNLEVYSDANRLGIYKNIFATTEVRDFGVMGLNDKISSIATNGVSWCFFDHVGFGGDSFRMGAYQYKSNLTADGWNDRISSAQVC</sequence>
<evidence type="ECO:0000256" key="2">
    <source>
        <dbReference type="ARBA" id="ARBA00022737"/>
    </source>
</evidence>
<accession>A0A4R6JQG1</accession>
<dbReference type="EMBL" id="SNWR01000001">
    <property type="protein sequence ID" value="TDO37106.1"/>
    <property type="molecule type" value="Genomic_DNA"/>
</dbReference>
<dbReference type="Gene3D" id="2.60.20.10">
    <property type="entry name" value="Crystallins"/>
    <property type="match status" value="1"/>
</dbReference>
<dbReference type="AlphaFoldDB" id="A0A4R6JQG1"/>
<evidence type="ECO:0000259" key="3">
    <source>
        <dbReference type="Pfam" id="PF00030"/>
    </source>
</evidence>
<gene>
    <name evidence="4" type="ORF">C8E87_0701</name>
</gene>
<evidence type="ECO:0000256" key="1">
    <source>
        <dbReference type="ARBA" id="ARBA00009646"/>
    </source>
</evidence>
<name>A0A4R6JQG1_9ACTN</name>
<protein>
    <submittedName>
        <fullName evidence="4">Beta/gamma crystallin</fullName>
    </submittedName>
</protein>
<reference evidence="4 5" key="1">
    <citation type="submission" date="2019-03" db="EMBL/GenBank/DDBJ databases">
        <title>Sequencing the genomes of 1000 actinobacteria strains.</title>
        <authorList>
            <person name="Klenk H.-P."/>
        </authorList>
    </citation>
    <scope>NUCLEOTIDE SEQUENCE [LARGE SCALE GENOMIC DNA]</scope>
    <source>
        <strain evidence="4 5">DSM 43805</strain>
    </source>
</reference>
<evidence type="ECO:0000313" key="4">
    <source>
        <dbReference type="EMBL" id="TDO37106.1"/>
    </source>
</evidence>
<dbReference type="Pfam" id="PF00030">
    <property type="entry name" value="Crystall"/>
    <property type="match status" value="1"/>
</dbReference>
<feature type="domain" description="Beta/gamma crystallin 'Greek key'" evidence="3">
    <location>
        <begin position="16"/>
        <end position="94"/>
    </location>
</feature>
<proteinExistence type="inferred from homology"/>
<dbReference type="InterPro" id="IPR001064">
    <property type="entry name" value="Beta/gamma_crystallin"/>
</dbReference>
<comment type="caution">
    <text evidence="4">The sequence shown here is derived from an EMBL/GenBank/DDBJ whole genome shotgun (WGS) entry which is preliminary data.</text>
</comment>
<dbReference type="InterPro" id="IPR011024">
    <property type="entry name" value="G_crystallin-like"/>
</dbReference>
<dbReference type="SUPFAM" id="SSF49695">
    <property type="entry name" value="gamma-Crystallin-like"/>
    <property type="match status" value="1"/>
</dbReference>
<keyword evidence="5" id="KW-1185">Reference proteome</keyword>
<keyword evidence="2" id="KW-0677">Repeat</keyword>
<evidence type="ECO:0000313" key="5">
    <source>
        <dbReference type="Proteomes" id="UP000294901"/>
    </source>
</evidence>
<dbReference type="Proteomes" id="UP000294901">
    <property type="component" value="Unassembled WGS sequence"/>
</dbReference>
<comment type="similarity">
    <text evidence="1">Belongs to the beta/gamma-crystallin family.</text>
</comment>